<reference evidence="6" key="1">
    <citation type="submission" date="2021-01" db="EMBL/GenBank/DDBJ databases">
        <authorList>
            <person name="Corre E."/>
            <person name="Pelletier E."/>
            <person name="Niang G."/>
            <person name="Scheremetjew M."/>
            <person name="Finn R."/>
            <person name="Kale V."/>
            <person name="Holt S."/>
            <person name="Cochrane G."/>
            <person name="Meng A."/>
            <person name="Brown T."/>
            <person name="Cohen L."/>
        </authorList>
    </citation>
    <scope>NUCLEOTIDE SEQUENCE</scope>
    <source>
        <strain evidence="6">CCMP3276</strain>
    </source>
</reference>
<dbReference type="Pfam" id="PF00153">
    <property type="entry name" value="Mito_carr"/>
    <property type="match status" value="2"/>
</dbReference>
<dbReference type="SUPFAM" id="SSF103506">
    <property type="entry name" value="Mitochondrial carrier"/>
    <property type="match status" value="1"/>
</dbReference>
<dbReference type="EMBL" id="HBFE01000623">
    <property type="protein sequence ID" value="CAD8724355.1"/>
    <property type="molecule type" value="Transcribed_RNA"/>
</dbReference>
<sequence length="213" mass="22740">MIESASKGAVLMVSKELINREARNAGLSPFLAGLIAGAGGGVCQTVVMGPCTYLVTARVTGASADLSMTQLVAKTFREKGLRGFYPGGSAIAFRQATNWASRQGFTEKIRDTMKKQLHGDPKAKLSGAEEAMSGILGGALSCWNHPFEVARIEMQARASAGESKMSMLQVFRMVVKEYGIAGLFKGVVPRIGLGIWQTLFMVNGAHIVREKLG</sequence>
<evidence type="ECO:0000256" key="5">
    <source>
        <dbReference type="RuleBase" id="RU000488"/>
    </source>
</evidence>
<comment type="similarity">
    <text evidence="5">Belongs to the mitochondrial carrier (TC 2.A.29) family.</text>
</comment>
<evidence type="ECO:0000256" key="2">
    <source>
        <dbReference type="ARBA" id="ARBA00022692"/>
    </source>
</evidence>
<dbReference type="InterPro" id="IPR053017">
    <property type="entry name" value="Mito_Cit/Oxoglu_Carrier"/>
</dbReference>
<evidence type="ECO:0000256" key="4">
    <source>
        <dbReference type="PROSITE-ProRule" id="PRU00282"/>
    </source>
</evidence>
<organism evidence="6">
    <name type="scientific">Erythrolobus madagascarensis</name>
    <dbReference type="NCBI Taxonomy" id="708628"/>
    <lineage>
        <taxon>Eukaryota</taxon>
        <taxon>Rhodophyta</taxon>
        <taxon>Bangiophyceae</taxon>
        <taxon>Porphyridiales</taxon>
        <taxon>Porphyridiaceae</taxon>
        <taxon>Erythrolobus</taxon>
    </lineage>
</organism>
<proteinExistence type="inferred from homology"/>
<evidence type="ECO:0000313" key="6">
    <source>
        <dbReference type="EMBL" id="CAD8724355.1"/>
    </source>
</evidence>
<evidence type="ECO:0000256" key="1">
    <source>
        <dbReference type="ARBA" id="ARBA00004141"/>
    </source>
</evidence>
<evidence type="ECO:0000256" key="3">
    <source>
        <dbReference type="ARBA" id="ARBA00023136"/>
    </source>
</evidence>
<dbReference type="GO" id="GO:0005371">
    <property type="term" value="F:tricarboxylate secondary active transmembrane transporter activity"/>
    <property type="evidence" value="ECO:0007669"/>
    <property type="project" value="TreeGrafter"/>
</dbReference>
<feature type="repeat" description="Solcar" evidence="4">
    <location>
        <begin position="28"/>
        <end position="112"/>
    </location>
</feature>
<dbReference type="InterPro" id="IPR023395">
    <property type="entry name" value="MCP_dom_sf"/>
</dbReference>
<dbReference type="GO" id="GO:0016020">
    <property type="term" value="C:membrane"/>
    <property type="evidence" value="ECO:0007669"/>
    <property type="project" value="UniProtKB-SubCell"/>
</dbReference>
<gene>
    <name evidence="6" type="ORF">EMAD1354_LOCUS432</name>
</gene>
<dbReference type="PANTHER" id="PTHR46982:SF1">
    <property type="entry name" value="CITRATE_OXOGLUTARATE CARRIER PROTEIN"/>
    <property type="match status" value="1"/>
</dbReference>
<accession>A0A7S0T3K9</accession>
<name>A0A7S0T3K9_9RHOD</name>
<dbReference type="GO" id="GO:0006843">
    <property type="term" value="P:mitochondrial citrate transmembrane transport"/>
    <property type="evidence" value="ECO:0007669"/>
    <property type="project" value="TreeGrafter"/>
</dbReference>
<dbReference type="GO" id="GO:0005739">
    <property type="term" value="C:mitochondrion"/>
    <property type="evidence" value="ECO:0007669"/>
    <property type="project" value="TreeGrafter"/>
</dbReference>
<protein>
    <recommendedName>
        <fullName evidence="7">Mitochondrial carrier protein</fullName>
    </recommendedName>
</protein>
<evidence type="ECO:0008006" key="7">
    <source>
        <dbReference type="Google" id="ProtNLM"/>
    </source>
</evidence>
<feature type="repeat" description="Solcar" evidence="4">
    <location>
        <begin position="125"/>
        <end position="211"/>
    </location>
</feature>
<dbReference type="AlphaFoldDB" id="A0A7S0T3K9"/>
<dbReference type="PROSITE" id="PS50920">
    <property type="entry name" value="SOLCAR"/>
    <property type="match status" value="2"/>
</dbReference>
<comment type="subcellular location">
    <subcellularLocation>
        <location evidence="1">Membrane</location>
        <topology evidence="1">Multi-pass membrane protein</topology>
    </subcellularLocation>
</comment>
<dbReference type="GO" id="GO:0015742">
    <property type="term" value="P:alpha-ketoglutarate transport"/>
    <property type="evidence" value="ECO:0007669"/>
    <property type="project" value="TreeGrafter"/>
</dbReference>
<keyword evidence="5" id="KW-0813">Transport</keyword>
<dbReference type="InterPro" id="IPR018108">
    <property type="entry name" value="MCP_transmembrane"/>
</dbReference>
<keyword evidence="3 4" id="KW-0472">Membrane</keyword>
<dbReference type="PANTHER" id="PTHR46982">
    <property type="entry name" value="CITRATE/OXOGLUTARATE CARRIER PROTEIN"/>
    <property type="match status" value="1"/>
</dbReference>
<dbReference type="Gene3D" id="1.50.40.10">
    <property type="entry name" value="Mitochondrial carrier domain"/>
    <property type="match status" value="1"/>
</dbReference>
<keyword evidence="2 4" id="KW-0812">Transmembrane</keyword>